<protein>
    <submittedName>
        <fullName evidence="1">Beta-galactosidase</fullName>
    </submittedName>
</protein>
<evidence type="ECO:0000313" key="1">
    <source>
        <dbReference type="EMBL" id="PHV71835.1"/>
    </source>
</evidence>
<keyword evidence="2" id="KW-1185">Reference proteome</keyword>
<gene>
    <name evidence="1" type="ORF">CS063_04570</name>
</gene>
<reference evidence="1" key="1">
    <citation type="submission" date="2017-10" db="EMBL/GenBank/DDBJ databases">
        <title>Genome sequence of cellulolytic Lachnospiraceae bacterium XHS1971 isolated from hotspring sediment.</title>
        <authorList>
            <person name="Vasudevan G."/>
            <person name="Joshi A.J."/>
            <person name="Hivarkar S."/>
            <person name="Lanjekar V.B."/>
            <person name="Dhakephalkar P.K."/>
            <person name="Dagar S."/>
        </authorList>
    </citation>
    <scope>NUCLEOTIDE SEQUENCE</scope>
    <source>
        <strain evidence="1">XHS1971</strain>
    </source>
</reference>
<accession>A0AC61DF46</accession>
<comment type="caution">
    <text evidence="1">The sequence shown here is derived from an EMBL/GenBank/DDBJ whole genome shotgun (WGS) entry which is preliminary data.</text>
</comment>
<evidence type="ECO:0000313" key="2">
    <source>
        <dbReference type="Proteomes" id="UP000224460"/>
    </source>
</evidence>
<proteinExistence type="predicted"/>
<dbReference type="Proteomes" id="UP000224460">
    <property type="component" value="Unassembled WGS sequence"/>
</dbReference>
<dbReference type="EMBL" id="PEDL01000002">
    <property type="protein sequence ID" value="PHV71835.1"/>
    <property type="molecule type" value="Genomic_DNA"/>
</dbReference>
<organism evidence="1 2">
    <name type="scientific">Sporanaerobium hydrogeniformans</name>
    <dbReference type="NCBI Taxonomy" id="3072179"/>
    <lineage>
        <taxon>Bacteria</taxon>
        <taxon>Bacillati</taxon>
        <taxon>Bacillota</taxon>
        <taxon>Clostridia</taxon>
        <taxon>Lachnospirales</taxon>
        <taxon>Lachnospiraceae</taxon>
        <taxon>Sporanaerobium</taxon>
    </lineage>
</organism>
<sequence length="1009" mass="116188">MKFDKNWLKDPTVFQVNTLKPHSDHHYYKDYEELEKGKSSFRFSLNGKWKFAYAPHLEKAIEGFEKAGFNLEGWDEIEVPGHMQLQGYDVPHYVNTQYPWDGHEYIQPGEIPTVFNPVGSYVKFFEVPKEMKDKPVFLSFQGVESAFSLWVNGTFIGYSEDSFTPSEFEITKALVEGVNKIAVQVFKWSSGSWLEDQDFWRFSGIFREVYLYTIPDSHIQDLFIKTRLEKGLKRGSLDVNIISTLKDSDQLILTLKKTNGEIVVQKEVINKQGDTTLDVSLEVSEPQLWSSETPYLYQFYLEVRNKGGVLEEVILQKVGFRKFELRDACMLINEKPIVFNGVNRHEFSEKYGRAITKEEMLWDVKTMKQHNINAVRTSHYPNQTYFYELCDEYGLYVIDEVNLESHGTWQKLGKVLADEHTVPNDHRDWEGCVLARAEALFERDKNHPSIVMWSCGNEAYGGSNIYKMSQFFHKKDDTRLVQYEGVFHDRRYNETSDVESQMYPSVEAIKAFLKENRQKPFICCEYAHAMGNSNGALYKYTQLTEEEPLYQGGFIWDFIDQALKNKDRYGKEYLAYGGDYGDYPTDYNFCVNGIVFGDRKLSPKMAEVKYCYQTIKMVLDENTLQIRNLNRFIDTARYTCQLKLEKEGQLVKQLQKEISIAPMEEAVIAHELLSGEVPNGELVLTASFHLKEDTLWAEKGYELAFEQYVYTKGEKLVNKVSGELTLIPSDCNIGVKGEDFHTIFSKTRGGLISYRYKGKERLAQEIKPNFWRTPTDNDKGNGMAQRYSQWKLASLYQKPLEVKIKEEDKKVIISFLITLATNPISQVKKTYTLTSDGAIQIALDYDGVVQLPTMPEFGVIFKLPALYNQLEWYGKGPEETYVDRQKGSKLGVYQNKVADNLTPYVIPQECGNHVGVRYAKVTNEEGEGLLISGIDLSFNALPYTPHELENAEHIYELPPIHYTVIRVAKMQMGVGGDDSWGALTHPEFLLPEGKALHLEFMLKGIDKSC</sequence>
<name>A0AC61DF46_9FIRM</name>